<feature type="domain" description="EAL" evidence="5">
    <location>
        <begin position="389"/>
        <end position="643"/>
    </location>
</feature>
<dbReference type="InterPro" id="IPR052155">
    <property type="entry name" value="Biofilm_reg_signaling"/>
</dbReference>
<dbReference type="Pfam" id="PF00990">
    <property type="entry name" value="GGDEF"/>
    <property type="match status" value="1"/>
</dbReference>
<feature type="domain" description="GGDEF" evidence="6">
    <location>
        <begin position="247"/>
        <end position="380"/>
    </location>
</feature>
<dbReference type="AlphaFoldDB" id="A0A7Z7HST9"/>
<dbReference type="SUPFAM" id="SSF55073">
    <property type="entry name" value="Nucleotide cyclase"/>
    <property type="match status" value="1"/>
</dbReference>
<evidence type="ECO:0000259" key="3">
    <source>
        <dbReference type="PROSITE" id="PS50112"/>
    </source>
</evidence>
<dbReference type="PROSITE" id="PS50887">
    <property type="entry name" value="GGDEF"/>
    <property type="match status" value="1"/>
</dbReference>
<sequence>MTKAAPLLPANSFRKQVIWAVIAANLLVGLLTVLVLGNVHGFGVPAAIMTAVFFISASLLAARLLLRASAQQQAGRESLAAVKQAQQEGERRWRKMFDQSPLGAAIVAPGHGFLDANETLCRILGYEREELLAKNFRDVMHPEELPQELERMQRLLTGDAEHYNSESRYLSQSGADVWAQVSMSLVKDGNGQPLYFLPLIQDIGMRKQAEEQINYLAYHDALTGLPNRQLAKDRLDHAVAYASREKSGVGVLHLDLDHFKAINDTLGHPVGDGLIKKIADTLRDCVRTTDTIARLGGDEFLIILANVIDPEIISTIATKVQETLGTTFKVQGHDLTTSVSIGIAVYPEDGKDFDSLLKKADTALYKAKASGRNTYQFYTEQMNNEAVEYLKIRNGLRQALINDEFLLHYQPQINLADGKVVGVEALIRWRHPEMGILQPGRFIAIAEESGLIVPMGDWALKHACQQAVEWRKAGLPPIVVAVNLSAIQFQRGDIEKSVVQALNESGHDPQYLELELTESILVQDIEKTLEILKRLKSMGIKLSIDDFGTGYSSLSYLKRFDVDKLKIDQSFVRDMASDKNDAAIVHAIIQMARSLNLQVIAEGVEDETLVAMLHGQHCDEAQGYHFARPMAAAAFVEYMENLIAAKAIA</sequence>
<dbReference type="SMART" id="SM00091">
    <property type="entry name" value="PAS"/>
    <property type="match status" value="1"/>
</dbReference>
<reference evidence="7" key="1">
    <citation type="submission" date="2017-03" db="EMBL/GenBank/DDBJ databases">
        <authorList>
            <consortium name="AG Boll"/>
        </authorList>
    </citation>
    <scope>NUCLEOTIDE SEQUENCE [LARGE SCALE GENOMIC DNA]</scope>
    <source>
        <strain evidence="7">Chol</strain>
    </source>
</reference>
<dbReference type="GO" id="GO:0071111">
    <property type="term" value="F:cyclic-guanylate-specific phosphodiesterase activity"/>
    <property type="evidence" value="ECO:0007669"/>
    <property type="project" value="UniProtKB-EC"/>
</dbReference>
<keyword evidence="2" id="KW-0812">Transmembrane</keyword>
<evidence type="ECO:0000313" key="7">
    <source>
        <dbReference type="EMBL" id="SMB31231.1"/>
    </source>
</evidence>
<dbReference type="InterPro" id="IPR035965">
    <property type="entry name" value="PAS-like_dom_sf"/>
</dbReference>
<dbReference type="NCBIfam" id="TIGR00254">
    <property type="entry name" value="GGDEF"/>
    <property type="match status" value="1"/>
</dbReference>
<dbReference type="FunFam" id="3.20.20.450:FF:000001">
    <property type="entry name" value="Cyclic di-GMP phosphodiesterase yahA"/>
    <property type="match status" value="1"/>
</dbReference>
<dbReference type="InterPro" id="IPR000160">
    <property type="entry name" value="GGDEF_dom"/>
</dbReference>
<feature type="transmembrane region" description="Helical" evidence="2">
    <location>
        <begin position="17"/>
        <end position="36"/>
    </location>
</feature>
<dbReference type="OrthoDB" id="9813903at2"/>
<accession>A0A7Z7HST9</accession>
<dbReference type="NCBIfam" id="TIGR00229">
    <property type="entry name" value="sensory_box"/>
    <property type="match status" value="1"/>
</dbReference>
<feature type="domain" description="PAC" evidence="4">
    <location>
        <begin position="163"/>
        <end position="215"/>
    </location>
</feature>
<feature type="transmembrane region" description="Helical" evidence="2">
    <location>
        <begin position="42"/>
        <end position="66"/>
    </location>
</feature>
<dbReference type="SMART" id="SM00052">
    <property type="entry name" value="EAL"/>
    <property type="match status" value="1"/>
</dbReference>
<dbReference type="GO" id="GO:0071732">
    <property type="term" value="P:cellular response to nitric oxide"/>
    <property type="evidence" value="ECO:0007669"/>
    <property type="project" value="UniProtKB-ARBA"/>
</dbReference>
<organism evidence="7 8">
    <name type="scientific">Sterolibacterium denitrificans</name>
    <dbReference type="NCBI Taxonomy" id="157592"/>
    <lineage>
        <taxon>Bacteria</taxon>
        <taxon>Pseudomonadati</taxon>
        <taxon>Pseudomonadota</taxon>
        <taxon>Betaproteobacteria</taxon>
        <taxon>Nitrosomonadales</taxon>
        <taxon>Sterolibacteriaceae</taxon>
        <taxon>Sterolibacterium</taxon>
    </lineage>
</organism>
<evidence type="ECO:0000256" key="2">
    <source>
        <dbReference type="SAM" id="Phobius"/>
    </source>
</evidence>
<evidence type="ECO:0000259" key="4">
    <source>
        <dbReference type="PROSITE" id="PS50113"/>
    </source>
</evidence>
<dbReference type="Gene3D" id="3.20.20.450">
    <property type="entry name" value="EAL domain"/>
    <property type="match status" value="1"/>
</dbReference>
<evidence type="ECO:0000256" key="1">
    <source>
        <dbReference type="ARBA" id="ARBA00051114"/>
    </source>
</evidence>
<evidence type="ECO:0000259" key="5">
    <source>
        <dbReference type="PROSITE" id="PS50883"/>
    </source>
</evidence>
<dbReference type="InterPro" id="IPR000014">
    <property type="entry name" value="PAS"/>
</dbReference>
<dbReference type="Pfam" id="PF08447">
    <property type="entry name" value="PAS_3"/>
    <property type="match status" value="1"/>
</dbReference>
<feature type="domain" description="PAS" evidence="3">
    <location>
        <begin position="89"/>
        <end position="159"/>
    </location>
</feature>
<dbReference type="SUPFAM" id="SSF141868">
    <property type="entry name" value="EAL domain-like"/>
    <property type="match status" value="1"/>
</dbReference>
<dbReference type="InterPro" id="IPR029787">
    <property type="entry name" value="Nucleotide_cyclase"/>
</dbReference>
<dbReference type="PROSITE" id="PS50112">
    <property type="entry name" value="PAS"/>
    <property type="match status" value="1"/>
</dbReference>
<dbReference type="EMBL" id="LT837803">
    <property type="protein sequence ID" value="SMB31231.1"/>
    <property type="molecule type" value="Genomic_DNA"/>
</dbReference>
<dbReference type="InterPro" id="IPR000700">
    <property type="entry name" value="PAS-assoc_C"/>
</dbReference>
<dbReference type="SUPFAM" id="SSF55785">
    <property type="entry name" value="PYP-like sensor domain (PAS domain)"/>
    <property type="match status" value="1"/>
</dbReference>
<dbReference type="InterPro" id="IPR001633">
    <property type="entry name" value="EAL_dom"/>
</dbReference>
<dbReference type="InterPro" id="IPR035919">
    <property type="entry name" value="EAL_sf"/>
</dbReference>
<dbReference type="InterPro" id="IPR043128">
    <property type="entry name" value="Rev_trsase/Diguanyl_cyclase"/>
</dbReference>
<dbReference type="InterPro" id="IPR013655">
    <property type="entry name" value="PAS_fold_3"/>
</dbReference>
<proteinExistence type="predicted"/>
<dbReference type="PROSITE" id="PS50113">
    <property type="entry name" value="PAC"/>
    <property type="match status" value="1"/>
</dbReference>
<dbReference type="Pfam" id="PF00563">
    <property type="entry name" value="EAL"/>
    <property type="match status" value="1"/>
</dbReference>
<dbReference type="FunFam" id="3.30.70.270:FF:000001">
    <property type="entry name" value="Diguanylate cyclase domain protein"/>
    <property type="match status" value="1"/>
</dbReference>
<dbReference type="Proteomes" id="UP000242886">
    <property type="component" value="Chromosome SDENCHOL"/>
</dbReference>
<dbReference type="Gene3D" id="3.30.450.20">
    <property type="entry name" value="PAS domain"/>
    <property type="match status" value="1"/>
</dbReference>
<keyword evidence="2" id="KW-0472">Membrane</keyword>
<evidence type="ECO:0000313" key="8">
    <source>
        <dbReference type="Proteomes" id="UP000242886"/>
    </source>
</evidence>
<dbReference type="SMART" id="SM00267">
    <property type="entry name" value="GGDEF"/>
    <property type="match status" value="1"/>
</dbReference>
<comment type="catalytic activity">
    <reaction evidence="1">
        <text>3',3'-c-di-GMP + H2O = 5'-phosphoguanylyl(3'-&gt;5')guanosine + H(+)</text>
        <dbReference type="Rhea" id="RHEA:24902"/>
        <dbReference type="ChEBI" id="CHEBI:15377"/>
        <dbReference type="ChEBI" id="CHEBI:15378"/>
        <dbReference type="ChEBI" id="CHEBI:58754"/>
        <dbReference type="ChEBI" id="CHEBI:58805"/>
        <dbReference type="EC" id="3.1.4.52"/>
    </reaction>
    <physiologicalReaction direction="left-to-right" evidence="1">
        <dbReference type="Rhea" id="RHEA:24903"/>
    </physiologicalReaction>
</comment>
<dbReference type="PANTHER" id="PTHR44757:SF2">
    <property type="entry name" value="BIOFILM ARCHITECTURE MAINTENANCE PROTEIN MBAA"/>
    <property type="match status" value="1"/>
</dbReference>
<evidence type="ECO:0000259" key="6">
    <source>
        <dbReference type="PROSITE" id="PS50887"/>
    </source>
</evidence>
<name>A0A7Z7HST9_9PROT</name>
<dbReference type="PROSITE" id="PS50883">
    <property type="entry name" value="EAL"/>
    <property type="match status" value="1"/>
</dbReference>
<keyword evidence="2" id="KW-1133">Transmembrane helix</keyword>
<dbReference type="RefSeq" id="WP_067170250.1">
    <property type="nucleotide sequence ID" value="NZ_LFZK01000001.1"/>
</dbReference>
<dbReference type="PANTHER" id="PTHR44757">
    <property type="entry name" value="DIGUANYLATE CYCLASE DGCP"/>
    <property type="match status" value="1"/>
</dbReference>
<dbReference type="CDD" id="cd01948">
    <property type="entry name" value="EAL"/>
    <property type="match status" value="1"/>
</dbReference>
<keyword evidence="8" id="KW-1185">Reference proteome</keyword>
<protein>
    <submittedName>
        <fullName evidence="7">Sensory box/GGDEF family protein</fullName>
    </submittedName>
</protein>
<gene>
    <name evidence="7" type="ORF">SDENCHOL_21112</name>
</gene>
<dbReference type="CDD" id="cd01949">
    <property type="entry name" value="GGDEF"/>
    <property type="match status" value="1"/>
</dbReference>
<dbReference type="Gene3D" id="3.30.70.270">
    <property type="match status" value="1"/>
</dbReference>
<dbReference type="CDD" id="cd00130">
    <property type="entry name" value="PAS"/>
    <property type="match status" value="1"/>
</dbReference>